<feature type="compositionally biased region" description="Polar residues" evidence="1">
    <location>
        <begin position="289"/>
        <end position="300"/>
    </location>
</feature>
<feature type="compositionally biased region" description="Acidic residues" evidence="1">
    <location>
        <begin position="1094"/>
        <end position="1126"/>
    </location>
</feature>
<feature type="region of interest" description="Disordered" evidence="1">
    <location>
        <begin position="690"/>
        <end position="743"/>
    </location>
</feature>
<reference evidence="2 3" key="2">
    <citation type="submission" date="2015-05" db="EMBL/GenBank/DDBJ databases">
        <authorList>
            <person name="Morales-Cruz A."/>
            <person name="Amrine K.C."/>
            <person name="Cantu D."/>
        </authorList>
    </citation>
    <scope>NUCLEOTIDE SEQUENCE [LARGE SCALE GENOMIC DNA]</scope>
    <source>
        <strain evidence="2">UCRPC4</strain>
    </source>
</reference>
<feature type="region of interest" description="Disordered" evidence="1">
    <location>
        <begin position="191"/>
        <end position="211"/>
    </location>
</feature>
<feature type="region of interest" description="Disordered" evidence="1">
    <location>
        <begin position="791"/>
        <end position="834"/>
    </location>
</feature>
<feature type="region of interest" description="Disordered" evidence="1">
    <location>
        <begin position="242"/>
        <end position="307"/>
    </location>
</feature>
<dbReference type="Proteomes" id="UP000053317">
    <property type="component" value="Unassembled WGS sequence"/>
</dbReference>
<keyword evidence="3" id="KW-1185">Reference proteome</keyword>
<protein>
    <submittedName>
        <fullName evidence="2">Uncharacterized protein</fullName>
    </submittedName>
</protein>
<organism evidence="2 3">
    <name type="scientific">Phaeomoniella chlamydospora</name>
    <name type="common">Phaeoacremonium chlamydosporum</name>
    <dbReference type="NCBI Taxonomy" id="158046"/>
    <lineage>
        <taxon>Eukaryota</taxon>
        <taxon>Fungi</taxon>
        <taxon>Dikarya</taxon>
        <taxon>Ascomycota</taxon>
        <taxon>Pezizomycotina</taxon>
        <taxon>Eurotiomycetes</taxon>
        <taxon>Chaetothyriomycetidae</taxon>
        <taxon>Phaeomoniellales</taxon>
        <taxon>Phaeomoniellaceae</taxon>
        <taxon>Phaeomoniella</taxon>
    </lineage>
</organism>
<feature type="region of interest" description="Disordered" evidence="1">
    <location>
        <begin position="931"/>
        <end position="982"/>
    </location>
</feature>
<feature type="region of interest" description="Disordered" evidence="1">
    <location>
        <begin position="1094"/>
        <end position="1176"/>
    </location>
</feature>
<feature type="compositionally biased region" description="Polar residues" evidence="1">
    <location>
        <begin position="730"/>
        <end position="743"/>
    </location>
</feature>
<comment type="caution">
    <text evidence="2">The sequence shown here is derived from an EMBL/GenBank/DDBJ whole genome shotgun (WGS) entry which is preliminary data.</text>
</comment>
<accession>A0A0G2FSQ3</accession>
<name>A0A0G2FSQ3_PHACM</name>
<feature type="compositionally biased region" description="Polar residues" evidence="1">
    <location>
        <begin position="798"/>
        <end position="816"/>
    </location>
</feature>
<evidence type="ECO:0000313" key="2">
    <source>
        <dbReference type="EMBL" id="KKY14923.1"/>
    </source>
</evidence>
<dbReference type="AlphaFoldDB" id="A0A0G2FSQ3"/>
<sequence>MTNFADSDLERALEESRKEYYVQHGQQSVAAPVTTEFIPMDQSKQPQRDTTVDGVVLRLGVEVEMMNFADADTLVLIGEPPRVNGQSSASYDRIRAHYAIHHKIHSQKLIAMGSAKFEKLLSVDKQTRLQRTLKRVLPEGKPPGIKYILDLRPPNEDEEAILLLTELSCTSGILQWNKVADHFSVSPLMKDGQDDPDHLPITAPSLRPATKKAKSLAQKAKAIRGKEGKEFKVVDDREQAVVPAEIPSTSSKKNKKKNKEEKPPPRIGNWEGRMPAPPIFEEDCGLDVDSNQSDSQTRNSLAEDLGQCDTADDSQAELRQGNMTAQEYSPLRHRSAIERVLSAIELQDPRLDSAPKVWNYFGIAKHLDCATHERVNGWITKWLFAFPNSNFIQLNPEICYRIGLGIKSEDLTKDAFSILVGEQALIRAIRRENPLGRVSVHGRLREHLDDDEQNRVIHAADHFVSRIQETFRRLLNVPDDFFEQSTDYQNILKLKPRDIHEAEVQSKLLKLIRGYVRRRVMTVLFRASRHYRPMYKLPDHVEWSAPGVEESMPGFSKLNETYQFLRVEERIFTRTFWTMLHIEDMSKPLGGSAKVDQKLFQAFSEQLGELSYGLESLPYVTYTALREGVHEYNEMVRDRNEDALLSSPRVALTSDNHVTDLDTTMQKLYVNSPKRGTSWSTESDALDLSQIQGKRRRVSRTPDPLIEGDSTVKIQTPSRGISDDLPIRSAINTEQTPPTSSKAVPQYFRQILPKKRFDQVNEESVISSTPSPRSPLLDEEASLQLPFENWEDEAPNNGPFQGTSIDNGLNADNTNLPGLLPRRNPEPSQNQATFDLTGTTNASFQTSRPLLLPFFSIPDFLATLSIIISAFSSPIINPPHLWHLYDRLPIRHIDTLLNLEDGEWKYLPLWAGGNDDGSGGVFDETDVPDLEAGGFKGPGPSVHTGGTPAGSSIDDEGSEGFENLGSDEGVSTRAGKASIRATDGTVSTKATVKSLSTVESEGHGISAAMAGTDETGKNNDLDPLWQLIRDKCGPPGTSDFESTIGGEEDDSAASGSIINVKASIQQQDRDKSKDDANNIVDEIVNVHMDCATVDYDDEDDVYDQNDDFDYDKDYEDEDEEEEDDDTATERNLVFSENEIDEDGENKDKTVDNDDLDGFDHLDLLDDSDIDVDKESK</sequence>
<gene>
    <name evidence="2" type="ORF">UCRPC4_g06578</name>
</gene>
<evidence type="ECO:0000256" key="1">
    <source>
        <dbReference type="SAM" id="MobiDB-lite"/>
    </source>
</evidence>
<reference evidence="2 3" key="1">
    <citation type="submission" date="2015-05" db="EMBL/GenBank/DDBJ databases">
        <title>Distinctive expansion of gene families associated with plant cell wall degradation and secondary metabolism in the genomes of grapevine trunk pathogens.</title>
        <authorList>
            <person name="Lawrence D.P."/>
            <person name="Travadon R."/>
            <person name="Rolshausen P.E."/>
            <person name="Baumgartner K."/>
        </authorList>
    </citation>
    <scope>NUCLEOTIDE SEQUENCE [LARGE SCALE GENOMIC DNA]</scope>
    <source>
        <strain evidence="2">UCRPC4</strain>
    </source>
</reference>
<proteinExistence type="predicted"/>
<evidence type="ECO:0000313" key="3">
    <source>
        <dbReference type="Proteomes" id="UP000053317"/>
    </source>
</evidence>
<dbReference type="OrthoDB" id="5371510at2759"/>
<feature type="region of interest" description="Disordered" evidence="1">
    <location>
        <begin position="1031"/>
        <end position="1055"/>
    </location>
</feature>
<dbReference type="EMBL" id="LCWF01000201">
    <property type="protein sequence ID" value="KKY14923.1"/>
    <property type="molecule type" value="Genomic_DNA"/>
</dbReference>
<feature type="compositionally biased region" description="Basic and acidic residues" evidence="1">
    <location>
        <begin position="1145"/>
        <end position="1163"/>
    </location>
</feature>